<dbReference type="OrthoDB" id="1923006at2759"/>
<name>A0A1B7TJT1_9ASCO</name>
<dbReference type="Gene3D" id="3.30.519.10">
    <property type="entry name" value="Guanine Nucleotide Dissociation Inhibitor, domain 2"/>
    <property type="match status" value="1"/>
</dbReference>
<dbReference type="PANTHER" id="PTHR11787">
    <property type="entry name" value="RAB GDP-DISSOCIATION INHIBITOR"/>
    <property type="match status" value="1"/>
</dbReference>
<dbReference type="AlphaFoldDB" id="A0A1B7TJT1"/>
<dbReference type="Pfam" id="PF00996">
    <property type="entry name" value="GDI"/>
    <property type="match status" value="1"/>
</dbReference>
<dbReference type="GO" id="GO:0005634">
    <property type="term" value="C:nucleus"/>
    <property type="evidence" value="ECO:0007669"/>
    <property type="project" value="TreeGrafter"/>
</dbReference>
<reference evidence="3" key="1">
    <citation type="journal article" date="2016" name="Proc. Natl. Acad. Sci. U.S.A.">
        <title>Comparative genomics of biotechnologically important yeasts.</title>
        <authorList>
            <person name="Riley R."/>
            <person name="Haridas S."/>
            <person name="Wolfe K.H."/>
            <person name="Lopes M.R."/>
            <person name="Hittinger C.T."/>
            <person name="Goeker M."/>
            <person name="Salamov A.A."/>
            <person name="Wisecaver J.H."/>
            <person name="Long T.M."/>
            <person name="Calvey C.H."/>
            <person name="Aerts A.L."/>
            <person name="Barry K.W."/>
            <person name="Choi C."/>
            <person name="Clum A."/>
            <person name="Coughlan A.Y."/>
            <person name="Deshpande S."/>
            <person name="Douglass A.P."/>
            <person name="Hanson S.J."/>
            <person name="Klenk H.-P."/>
            <person name="LaButti K.M."/>
            <person name="Lapidus A."/>
            <person name="Lindquist E.A."/>
            <person name="Lipzen A.M."/>
            <person name="Meier-Kolthoff J.P."/>
            <person name="Ohm R.A."/>
            <person name="Otillar R.P."/>
            <person name="Pangilinan J.L."/>
            <person name="Peng Y."/>
            <person name="Rokas A."/>
            <person name="Rosa C.A."/>
            <person name="Scheuner C."/>
            <person name="Sibirny A.A."/>
            <person name="Slot J.C."/>
            <person name="Stielow J.B."/>
            <person name="Sun H."/>
            <person name="Kurtzman C.P."/>
            <person name="Blackwell M."/>
            <person name="Grigoriev I.V."/>
            <person name="Jeffries T.W."/>
        </authorList>
    </citation>
    <scope>NUCLEOTIDE SEQUENCE [LARGE SCALE GENOMIC DNA]</scope>
    <source>
        <strain evidence="3">NRRL Y-1626</strain>
    </source>
</reference>
<dbReference type="GO" id="GO:0016192">
    <property type="term" value="P:vesicle-mediated transport"/>
    <property type="evidence" value="ECO:0007669"/>
    <property type="project" value="TreeGrafter"/>
</dbReference>
<proteinExistence type="inferred from homology"/>
<dbReference type="GO" id="GO:0005968">
    <property type="term" value="C:Rab-protein geranylgeranyltransferase complex"/>
    <property type="evidence" value="ECO:0007669"/>
    <property type="project" value="TreeGrafter"/>
</dbReference>
<dbReference type="Gene3D" id="1.10.405.10">
    <property type="entry name" value="Guanine Nucleotide Dissociation Inhibitor, domain 1"/>
    <property type="match status" value="1"/>
</dbReference>
<evidence type="ECO:0000313" key="3">
    <source>
        <dbReference type="Proteomes" id="UP000092321"/>
    </source>
</evidence>
<dbReference type="Gene3D" id="3.50.50.60">
    <property type="entry name" value="FAD/NAD(P)-binding domain"/>
    <property type="match status" value="1"/>
</dbReference>
<dbReference type="InterPro" id="IPR017230">
    <property type="entry name" value="Mrs6"/>
</dbReference>
<protein>
    <submittedName>
        <fullName evidence="2">FAD/NAD(P)-binding domain-containing protein</fullName>
    </submittedName>
</protein>
<dbReference type="GO" id="GO:0005092">
    <property type="term" value="F:GDP-dissociation inhibitor activity"/>
    <property type="evidence" value="ECO:0007669"/>
    <property type="project" value="InterPro"/>
</dbReference>
<dbReference type="SUPFAM" id="SSF51905">
    <property type="entry name" value="FAD/NAD(P)-binding domain"/>
    <property type="match status" value="1"/>
</dbReference>
<organism evidence="2 3">
    <name type="scientific">Hanseniaspora valbyensis NRRL Y-1626</name>
    <dbReference type="NCBI Taxonomy" id="766949"/>
    <lineage>
        <taxon>Eukaryota</taxon>
        <taxon>Fungi</taxon>
        <taxon>Dikarya</taxon>
        <taxon>Ascomycota</taxon>
        <taxon>Saccharomycotina</taxon>
        <taxon>Saccharomycetes</taxon>
        <taxon>Saccharomycodales</taxon>
        <taxon>Saccharomycodaceae</taxon>
        <taxon>Hanseniaspora</taxon>
    </lineage>
</organism>
<dbReference type="GO" id="GO:0005829">
    <property type="term" value="C:cytosol"/>
    <property type="evidence" value="ECO:0007669"/>
    <property type="project" value="TreeGrafter"/>
</dbReference>
<dbReference type="PANTHER" id="PTHR11787:SF4">
    <property type="entry name" value="CHM, RAB ESCORT PROTEIN 1"/>
    <property type="match status" value="1"/>
</dbReference>
<sequence length="463" mass="52931">MYSENVEEYDYMIVGSSLSNALLTNVLSWKGFKVLSIDENDYYGDYTAALSVDQICDQFKDVFINDENISQNKTRFGVDLIPSYILCDSKMIKYIMNFNIYRYLEVVKLDNFYTFNAKNDSFDKLKTTKQDIFTDTSISPITKRTIMKCIKFLVEEVNEENQIWKDYKDNPIMDLFTDKFSKLPVNLINEFVFTICNCFDSDHLTTKMASDIITKFFKSYNVYGDFPALLTKYGGLGEIIQGVYRSAALIGNVIRLRTTISKVDGNIIELSDGEIVKVNGRIIISNNQNINLNALNKTKLTSNSNVYRSHLFVKKNDECKLKWSYSNINGSLITFPPNSVLNETDVLANTVQVMVLSDSLERTSNGYITLSVMATNKKDLDLIIGKYEKEGDVVFKFNYEQNINYSTEGNDESILITPDVQEPLSLDLDQFVEVAIGIYNQIIDKEQDDECDFMSVNLPSNDE</sequence>
<dbReference type="PRINTS" id="PR00894">
    <property type="entry name" value="YEASTMRS6P"/>
</dbReference>
<dbReference type="Proteomes" id="UP000092321">
    <property type="component" value="Unassembled WGS sequence"/>
</dbReference>
<dbReference type="InterPro" id="IPR036188">
    <property type="entry name" value="FAD/NAD-bd_sf"/>
</dbReference>
<accession>A0A1B7TJT1</accession>
<comment type="similarity">
    <text evidence="1">Belongs to the Rab GDI family.</text>
</comment>
<evidence type="ECO:0000256" key="1">
    <source>
        <dbReference type="ARBA" id="ARBA00005593"/>
    </source>
</evidence>
<dbReference type="EMBL" id="LXPE01000001">
    <property type="protein sequence ID" value="OBA29012.1"/>
    <property type="molecule type" value="Genomic_DNA"/>
</dbReference>
<gene>
    <name evidence="2" type="ORF">HANVADRAFT_66</name>
</gene>
<dbReference type="InterPro" id="IPR018203">
    <property type="entry name" value="GDP_dissociation_inhibitor"/>
</dbReference>
<dbReference type="GO" id="GO:0007264">
    <property type="term" value="P:small GTPase-mediated signal transduction"/>
    <property type="evidence" value="ECO:0007669"/>
    <property type="project" value="InterPro"/>
</dbReference>
<keyword evidence="3" id="KW-1185">Reference proteome</keyword>
<dbReference type="PRINTS" id="PR00891">
    <property type="entry name" value="RABGDIREP"/>
</dbReference>
<evidence type="ECO:0000313" key="2">
    <source>
        <dbReference type="EMBL" id="OBA29012.1"/>
    </source>
</evidence>
<comment type="caution">
    <text evidence="2">The sequence shown here is derived from an EMBL/GenBank/DDBJ whole genome shotgun (WGS) entry which is preliminary data.</text>
</comment>